<dbReference type="EMBL" id="LZEY01000001">
    <property type="protein sequence ID" value="OBU13340.1"/>
    <property type="molecule type" value="Genomic_DNA"/>
</dbReference>
<comment type="caution">
    <text evidence="1">The sequence shown here is derived from an EMBL/GenBank/DDBJ whole genome shotgun (WGS) entry which is preliminary data.</text>
</comment>
<gene>
    <name evidence="1" type="ORF">AYY18_00910</name>
</gene>
<evidence type="ECO:0000313" key="1">
    <source>
        <dbReference type="EMBL" id="OBU13340.1"/>
    </source>
</evidence>
<dbReference type="RefSeq" id="WP_067398234.1">
    <property type="nucleotide sequence ID" value="NZ_LZEY01000001.1"/>
</dbReference>
<dbReference type="OrthoDB" id="6463802at2"/>
<keyword evidence="2" id="KW-1185">Reference proteome</keyword>
<proteinExistence type="predicted"/>
<accession>A0A1B8HU03</accession>
<reference evidence="2" key="1">
    <citation type="submission" date="2016-06" db="EMBL/GenBank/DDBJ databases">
        <authorList>
            <person name="Butler K."/>
        </authorList>
    </citation>
    <scope>NUCLEOTIDE SEQUENCE [LARGE SCALE GENOMIC DNA]</scope>
    <source>
        <strain evidence="2">GCSL-Mp20</strain>
    </source>
</reference>
<evidence type="ECO:0000313" key="2">
    <source>
        <dbReference type="Proteomes" id="UP000092377"/>
    </source>
</evidence>
<dbReference type="Proteomes" id="UP000092377">
    <property type="component" value="Unassembled WGS sequence"/>
</dbReference>
<protein>
    <submittedName>
        <fullName evidence="1">Uncharacterized protein</fullName>
    </submittedName>
</protein>
<dbReference type="AlphaFoldDB" id="A0A1B8HU03"/>
<organism evidence="1 2">
    <name type="scientific">Morganella psychrotolerans</name>
    <dbReference type="NCBI Taxonomy" id="368603"/>
    <lineage>
        <taxon>Bacteria</taxon>
        <taxon>Pseudomonadati</taxon>
        <taxon>Pseudomonadota</taxon>
        <taxon>Gammaproteobacteria</taxon>
        <taxon>Enterobacterales</taxon>
        <taxon>Morganellaceae</taxon>
        <taxon>Morganella</taxon>
    </lineage>
</organism>
<name>A0A1B8HU03_9GAMM</name>
<sequence length="62" mass="6881">MSQEINLETVSNKAAQLNALLFTISGEFTGNPMTDNLIELAHELSDTVACWLIEENAQRKES</sequence>